<dbReference type="SUPFAM" id="SSF53955">
    <property type="entry name" value="Lysozyme-like"/>
    <property type="match status" value="1"/>
</dbReference>
<evidence type="ECO:0000259" key="15">
    <source>
        <dbReference type="Pfam" id="PF00905"/>
    </source>
</evidence>
<comment type="similarity">
    <text evidence="2">In the N-terminal section; belongs to the glycosyltransferase 51 family.</text>
</comment>
<dbReference type="InterPro" id="IPR036950">
    <property type="entry name" value="PBP_transglycosylase"/>
</dbReference>
<dbReference type="Gene3D" id="1.10.3810.10">
    <property type="entry name" value="Biosynthetic peptidoglycan transglycosylase-like"/>
    <property type="match status" value="1"/>
</dbReference>
<evidence type="ECO:0000256" key="3">
    <source>
        <dbReference type="ARBA" id="ARBA00022645"/>
    </source>
</evidence>
<dbReference type="EMBL" id="BOMM01000022">
    <property type="protein sequence ID" value="GIE10901.1"/>
    <property type="molecule type" value="Genomic_DNA"/>
</dbReference>
<dbReference type="InterPro" id="IPR050396">
    <property type="entry name" value="Glycosyltr_51/Transpeptidase"/>
</dbReference>
<evidence type="ECO:0000256" key="9">
    <source>
        <dbReference type="ARBA" id="ARBA00022984"/>
    </source>
</evidence>
<dbReference type="Proteomes" id="UP000598174">
    <property type="component" value="Unassembled WGS sequence"/>
</dbReference>
<keyword evidence="3" id="KW-0121">Carboxypeptidase</keyword>
<keyword evidence="14" id="KW-0812">Transmembrane</keyword>
<evidence type="ECO:0000256" key="11">
    <source>
        <dbReference type="ARBA" id="ARBA00023316"/>
    </source>
</evidence>
<comment type="similarity">
    <text evidence="1">In the C-terminal section; belongs to the transpeptidase family.</text>
</comment>
<accession>A0A919IXI6</accession>
<reference evidence="17" key="1">
    <citation type="submission" date="2021-01" db="EMBL/GenBank/DDBJ databases">
        <title>Whole genome shotgun sequence of Actinoplanes ferrugineus NBRC 15555.</title>
        <authorList>
            <person name="Komaki H."/>
            <person name="Tamura T."/>
        </authorList>
    </citation>
    <scope>NUCLEOTIDE SEQUENCE</scope>
    <source>
        <strain evidence="17">NBRC 15555</strain>
    </source>
</reference>
<evidence type="ECO:0000256" key="4">
    <source>
        <dbReference type="ARBA" id="ARBA00022670"/>
    </source>
</evidence>
<keyword evidence="14" id="KW-1133">Transmembrane helix</keyword>
<organism evidence="17 18">
    <name type="scientific">Paractinoplanes ferrugineus</name>
    <dbReference type="NCBI Taxonomy" id="113564"/>
    <lineage>
        <taxon>Bacteria</taxon>
        <taxon>Bacillati</taxon>
        <taxon>Actinomycetota</taxon>
        <taxon>Actinomycetes</taxon>
        <taxon>Micromonosporales</taxon>
        <taxon>Micromonosporaceae</taxon>
        <taxon>Paractinoplanes</taxon>
    </lineage>
</organism>
<keyword evidence="9" id="KW-0573">Peptidoglycan synthesis</keyword>
<evidence type="ECO:0000256" key="8">
    <source>
        <dbReference type="ARBA" id="ARBA00022960"/>
    </source>
</evidence>
<dbReference type="GO" id="GO:0008658">
    <property type="term" value="F:penicillin binding"/>
    <property type="evidence" value="ECO:0007669"/>
    <property type="project" value="InterPro"/>
</dbReference>
<evidence type="ECO:0000256" key="14">
    <source>
        <dbReference type="SAM" id="Phobius"/>
    </source>
</evidence>
<dbReference type="InterPro" id="IPR001264">
    <property type="entry name" value="Glyco_trans_51"/>
</dbReference>
<dbReference type="InterPro" id="IPR012338">
    <property type="entry name" value="Beta-lactam/transpept-like"/>
</dbReference>
<dbReference type="Pfam" id="PF00905">
    <property type="entry name" value="Transpeptidase"/>
    <property type="match status" value="1"/>
</dbReference>
<comment type="catalytic activity">
    <reaction evidence="13">
        <text>[GlcNAc-(1-&gt;4)-Mur2Ac(oyl-L-Ala-gamma-D-Glu-L-Lys-D-Ala-D-Ala)](n)-di-trans,octa-cis-undecaprenyl diphosphate + beta-D-GlcNAc-(1-&gt;4)-Mur2Ac(oyl-L-Ala-gamma-D-Glu-L-Lys-D-Ala-D-Ala)-di-trans,octa-cis-undecaprenyl diphosphate = [GlcNAc-(1-&gt;4)-Mur2Ac(oyl-L-Ala-gamma-D-Glu-L-Lys-D-Ala-D-Ala)](n+1)-di-trans,octa-cis-undecaprenyl diphosphate + di-trans,octa-cis-undecaprenyl diphosphate + H(+)</text>
        <dbReference type="Rhea" id="RHEA:23708"/>
        <dbReference type="Rhea" id="RHEA-COMP:9602"/>
        <dbReference type="Rhea" id="RHEA-COMP:9603"/>
        <dbReference type="ChEBI" id="CHEBI:15378"/>
        <dbReference type="ChEBI" id="CHEBI:58405"/>
        <dbReference type="ChEBI" id="CHEBI:60033"/>
        <dbReference type="ChEBI" id="CHEBI:78435"/>
        <dbReference type="EC" id="2.4.99.28"/>
    </reaction>
</comment>
<keyword evidence="4" id="KW-0645">Protease</keyword>
<dbReference type="Gene3D" id="3.40.710.10">
    <property type="entry name" value="DD-peptidase/beta-lactamase superfamily"/>
    <property type="match status" value="1"/>
</dbReference>
<dbReference type="GO" id="GO:0009252">
    <property type="term" value="P:peptidoglycan biosynthetic process"/>
    <property type="evidence" value="ECO:0007669"/>
    <property type="project" value="UniProtKB-KW"/>
</dbReference>
<evidence type="ECO:0000256" key="6">
    <source>
        <dbReference type="ARBA" id="ARBA00022679"/>
    </source>
</evidence>
<sequence length="700" mass="73589">MIQPPPGETPERRRRGAITRLGGVLLLVGVLVGVAAIPTGAIVLAGTHWADKQSSELPRQLITPTSAQVTRVYANDGKTLVTMFYDEDRHDVALGQISQVMQDAMVAAEDVRFFQHGGVDLKGVARALVTDARSGTAEQGASTLTMQYVRNVLKEDPSLTADERAAATEDTAARKLKEIQYAITIEQQLSKPQILQNYLNIVYFGDGAYGIEAAARRLFGTTPAKLDLAQASLIAGIAQSPDAYNPVGTGSQVKAKERQGYVLSAMEKAGMITAAQHRAAAAEKLTYSGKTQPNGCVDAAGRTDGWGFFCDYVRRWWDQQAQFGRTSAERDMALRRGGYTIVTTLDRDVQRTASEQSRSVYGLNSKKVLPIAVVQPGTGKVLALAVNRRYSTAKGLQNTVNPLVSGGPGVTGYPAGSTFKMFTMLTALEAGRPLAEGFDSPAKLRTEWPDSGPGNCAGYYCPGNANPSWMDGYRTMWNAFGRSVNTYFVHLEQEVGPAAVVAEAKKLGISFAAKSDAQLAATGADSWGSFTLGVIDTTPLELASAYATVAAEGTYCAPLPVESITGPDGRKVALPDGCKQVLDPDVARAATDAARCPVGQQSSFGKCDGGTATSVGTIFKGSPVAGKTGSTEDNSTETFVGFTRAAVSAGIAADPADPSNHVGAAVQAQVIVAVAKALRAASGDGYPDFTAPSSQIAFGG</sequence>
<dbReference type="GO" id="GO:0006508">
    <property type="term" value="P:proteolysis"/>
    <property type="evidence" value="ECO:0007669"/>
    <property type="project" value="UniProtKB-KW"/>
</dbReference>
<evidence type="ECO:0000256" key="12">
    <source>
        <dbReference type="ARBA" id="ARBA00034000"/>
    </source>
</evidence>
<evidence type="ECO:0000256" key="13">
    <source>
        <dbReference type="ARBA" id="ARBA00049902"/>
    </source>
</evidence>
<dbReference type="InterPro" id="IPR023346">
    <property type="entry name" value="Lysozyme-like_dom_sf"/>
</dbReference>
<protein>
    <submittedName>
        <fullName evidence="17">Penicillin-binding protein</fullName>
    </submittedName>
</protein>
<dbReference type="GO" id="GO:0008360">
    <property type="term" value="P:regulation of cell shape"/>
    <property type="evidence" value="ECO:0007669"/>
    <property type="project" value="UniProtKB-KW"/>
</dbReference>
<keyword evidence="7" id="KW-0378">Hydrolase</keyword>
<dbReference type="AlphaFoldDB" id="A0A919IXI6"/>
<comment type="catalytic activity">
    <reaction evidence="12">
        <text>Preferential cleavage: (Ac)2-L-Lys-D-Ala-|-D-Ala. Also transpeptidation of peptidyl-alanyl moieties that are N-acyl substituents of D-alanine.</text>
        <dbReference type="EC" id="3.4.16.4"/>
    </reaction>
</comment>
<dbReference type="GO" id="GO:0009002">
    <property type="term" value="F:serine-type D-Ala-D-Ala carboxypeptidase activity"/>
    <property type="evidence" value="ECO:0007669"/>
    <property type="project" value="UniProtKB-EC"/>
</dbReference>
<gene>
    <name evidence="17" type="ORF">Afe05nite_27410</name>
</gene>
<evidence type="ECO:0000256" key="1">
    <source>
        <dbReference type="ARBA" id="ARBA00007090"/>
    </source>
</evidence>
<keyword evidence="8" id="KW-0133">Cell shape</keyword>
<keyword evidence="18" id="KW-1185">Reference proteome</keyword>
<keyword evidence="5" id="KW-0328">Glycosyltransferase</keyword>
<comment type="caution">
    <text evidence="17">The sequence shown here is derived from an EMBL/GenBank/DDBJ whole genome shotgun (WGS) entry which is preliminary data.</text>
</comment>
<keyword evidence="11" id="KW-0961">Cell wall biogenesis/degradation</keyword>
<dbReference type="Pfam" id="PF00912">
    <property type="entry name" value="Transgly"/>
    <property type="match status" value="1"/>
</dbReference>
<evidence type="ECO:0000259" key="16">
    <source>
        <dbReference type="Pfam" id="PF00912"/>
    </source>
</evidence>
<evidence type="ECO:0000313" key="17">
    <source>
        <dbReference type="EMBL" id="GIE10901.1"/>
    </source>
</evidence>
<feature type="domain" description="Penicillin-binding protein transpeptidase" evidence="15">
    <location>
        <begin position="372"/>
        <end position="644"/>
    </location>
</feature>
<evidence type="ECO:0000256" key="10">
    <source>
        <dbReference type="ARBA" id="ARBA00023268"/>
    </source>
</evidence>
<dbReference type="PANTHER" id="PTHR32282:SF33">
    <property type="entry name" value="PEPTIDOGLYCAN GLYCOSYLTRANSFERASE"/>
    <property type="match status" value="1"/>
</dbReference>
<keyword evidence="6" id="KW-0808">Transferase</keyword>
<dbReference type="GO" id="GO:0030288">
    <property type="term" value="C:outer membrane-bounded periplasmic space"/>
    <property type="evidence" value="ECO:0007669"/>
    <property type="project" value="TreeGrafter"/>
</dbReference>
<dbReference type="FunFam" id="1.10.3810.10:FF:000001">
    <property type="entry name" value="Penicillin-binding protein 1A"/>
    <property type="match status" value="1"/>
</dbReference>
<evidence type="ECO:0000256" key="7">
    <source>
        <dbReference type="ARBA" id="ARBA00022801"/>
    </source>
</evidence>
<dbReference type="GO" id="GO:0008955">
    <property type="term" value="F:peptidoglycan glycosyltransferase activity"/>
    <property type="evidence" value="ECO:0007669"/>
    <property type="project" value="UniProtKB-EC"/>
</dbReference>
<feature type="transmembrane region" description="Helical" evidence="14">
    <location>
        <begin position="21"/>
        <end position="50"/>
    </location>
</feature>
<dbReference type="RefSeq" id="WP_203817458.1">
    <property type="nucleotide sequence ID" value="NZ_BAAABP010000039.1"/>
</dbReference>
<evidence type="ECO:0000256" key="5">
    <source>
        <dbReference type="ARBA" id="ARBA00022676"/>
    </source>
</evidence>
<dbReference type="SUPFAM" id="SSF56601">
    <property type="entry name" value="beta-lactamase/transpeptidase-like"/>
    <property type="match status" value="1"/>
</dbReference>
<evidence type="ECO:0000256" key="2">
    <source>
        <dbReference type="ARBA" id="ARBA00007739"/>
    </source>
</evidence>
<keyword evidence="14" id="KW-0472">Membrane</keyword>
<keyword evidence="10" id="KW-0511">Multifunctional enzyme</keyword>
<name>A0A919IXI6_9ACTN</name>
<feature type="domain" description="Glycosyl transferase family 51" evidence="16">
    <location>
        <begin position="80"/>
        <end position="266"/>
    </location>
</feature>
<dbReference type="PANTHER" id="PTHR32282">
    <property type="entry name" value="BINDING PROTEIN TRANSPEPTIDASE, PUTATIVE-RELATED"/>
    <property type="match status" value="1"/>
</dbReference>
<evidence type="ECO:0000313" key="18">
    <source>
        <dbReference type="Proteomes" id="UP000598174"/>
    </source>
</evidence>
<dbReference type="GO" id="GO:0071555">
    <property type="term" value="P:cell wall organization"/>
    <property type="evidence" value="ECO:0007669"/>
    <property type="project" value="UniProtKB-KW"/>
</dbReference>
<proteinExistence type="inferred from homology"/>
<dbReference type="InterPro" id="IPR001460">
    <property type="entry name" value="PCN-bd_Tpept"/>
</dbReference>